<dbReference type="InterPro" id="IPR011650">
    <property type="entry name" value="Peptidase_M20_dimer"/>
</dbReference>
<gene>
    <name evidence="7 9" type="primary">pepT</name>
    <name evidence="9" type="ORF">MFP26_23205</name>
</gene>
<dbReference type="CDD" id="cd03892">
    <property type="entry name" value="M20_peptT"/>
    <property type="match status" value="1"/>
</dbReference>
<dbReference type="InterPro" id="IPR001261">
    <property type="entry name" value="ArgE/DapE_CS"/>
</dbReference>
<dbReference type="SUPFAM" id="SSF53187">
    <property type="entry name" value="Zn-dependent exopeptidases"/>
    <property type="match status" value="1"/>
</dbReference>
<feature type="active site" evidence="7">
    <location>
        <position position="80"/>
    </location>
</feature>
<comment type="function">
    <text evidence="7">Cleaves the N-terminal amino acid of tripeptides.</text>
</comment>
<dbReference type="EMBL" id="JAKPBZ010000116">
    <property type="protein sequence ID" value="MCL2895587.1"/>
    <property type="molecule type" value="Genomic_DNA"/>
</dbReference>
<dbReference type="Gene3D" id="3.30.70.360">
    <property type="match status" value="1"/>
</dbReference>
<dbReference type="Pfam" id="PF07687">
    <property type="entry name" value="M20_dimer"/>
    <property type="match status" value="1"/>
</dbReference>
<evidence type="ECO:0000256" key="2">
    <source>
        <dbReference type="ARBA" id="ARBA00022670"/>
    </source>
</evidence>
<feature type="binding site" evidence="7">
    <location>
        <position position="379"/>
    </location>
    <ligand>
        <name>Zn(2+)</name>
        <dbReference type="ChEBI" id="CHEBI:29105"/>
        <label>2</label>
    </ligand>
</feature>
<dbReference type="NCBIfam" id="NF003976">
    <property type="entry name" value="PRK05469.1"/>
    <property type="match status" value="1"/>
</dbReference>
<keyword evidence="7" id="KW-0963">Cytoplasm</keyword>
<evidence type="ECO:0000313" key="9">
    <source>
        <dbReference type="EMBL" id="MCL2895587.1"/>
    </source>
</evidence>
<feature type="binding site" evidence="7">
    <location>
        <position position="140"/>
    </location>
    <ligand>
        <name>Zn(2+)</name>
        <dbReference type="ChEBI" id="CHEBI:29105"/>
        <label>1</label>
    </ligand>
</feature>
<name>A0ABT0N0P1_9GAMM</name>
<dbReference type="PANTHER" id="PTHR42994">
    <property type="entry name" value="PEPTIDASE T"/>
    <property type="match status" value="1"/>
</dbReference>
<sequence length="410" mass="45281">MDKLLDRFLNYVSFDTQSKASVRQVPSTEGQLKLARALQQELLELGFEQVTLSQHGCVMATLPANVAWSVPTIGFISHMDTSPDYSGKHVNPQIVENYRGGDIALGIGDEVLSPVMFPVLHRLLGHTLITTDGKTLLGADDKAGIAEIITALVRLRKRQVPHGEIRIAFTPDEEVGKGAQFFDVLAFNAQWAYTVDGGGVGELEYENFNAASVTVKIVGNNVHPGSAKGVMVNALNLAARYHQEVPADETPENTDGYQGFYHLHSIKGVVERAEMHYIVRDFDRNGFEQRKKKMLDIAEKVGKGLHPDCYIEVTITDSYYNMREQVEQHPHIIALAQQAMRDCDIEPVLKPIRGGTDGAHLSFLGLPCPNLFTGGYNYHGKHEFVTLEGMEQSVAVIMRIAELTALRAKG</sequence>
<feature type="active site" description="Proton acceptor" evidence="7">
    <location>
        <position position="173"/>
    </location>
</feature>
<dbReference type="Gene3D" id="3.40.630.10">
    <property type="entry name" value="Zn peptidases"/>
    <property type="match status" value="1"/>
</dbReference>
<dbReference type="InterPro" id="IPR002933">
    <property type="entry name" value="Peptidase_M20"/>
</dbReference>
<proteinExistence type="inferred from homology"/>
<evidence type="ECO:0000256" key="1">
    <source>
        <dbReference type="ARBA" id="ARBA00009692"/>
    </source>
</evidence>
<feature type="binding site" evidence="7">
    <location>
        <position position="78"/>
    </location>
    <ligand>
        <name>Zn(2+)</name>
        <dbReference type="ChEBI" id="CHEBI:29105"/>
        <label>1</label>
    </ligand>
</feature>
<comment type="similarity">
    <text evidence="1 7">Belongs to the peptidase M20B family.</text>
</comment>
<dbReference type="NCBIfam" id="NF009920">
    <property type="entry name" value="PRK13381.1"/>
    <property type="match status" value="1"/>
</dbReference>
<dbReference type="PROSITE" id="PS00759">
    <property type="entry name" value="ARGE_DAPE_CPG2_2"/>
    <property type="match status" value="1"/>
</dbReference>
<dbReference type="Pfam" id="PF01546">
    <property type="entry name" value="Peptidase_M20"/>
    <property type="match status" value="1"/>
</dbReference>
<evidence type="ECO:0000256" key="5">
    <source>
        <dbReference type="ARBA" id="ARBA00022833"/>
    </source>
</evidence>
<dbReference type="InterPro" id="IPR036264">
    <property type="entry name" value="Bact_exopeptidase_dim_dom"/>
</dbReference>
<reference evidence="9 10" key="1">
    <citation type="submission" date="2022-02" db="EMBL/GenBank/DDBJ databases">
        <title>Description of Brenneria tiliae sp. nov. isolated from symptomatic Tilia x moltkei and Tilia x europaea trees in the UK.</title>
        <authorList>
            <person name="Kile H."/>
        </authorList>
    </citation>
    <scope>NUCLEOTIDE SEQUENCE [LARGE SCALE GENOMIC DNA]</scope>
    <source>
        <strain evidence="9 10">MC1SB4.1</strain>
    </source>
</reference>
<comment type="caution">
    <text evidence="9">The sequence shown here is derived from an EMBL/GenBank/DDBJ whole genome shotgun (WGS) entry which is preliminary data.</text>
</comment>
<organism evidence="9 10">
    <name type="scientific">Brenneria tiliae</name>
    <dbReference type="NCBI Taxonomy" id="2914984"/>
    <lineage>
        <taxon>Bacteria</taxon>
        <taxon>Pseudomonadati</taxon>
        <taxon>Pseudomonadota</taxon>
        <taxon>Gammaproteobacteria</taxon>
        <taxon>Enterobacterales</taxon>
        <taxon>Pectobacteriaceae</taxon>
        <taxon>Brenneria</taxon>
    </lineage>
</organism>
<dbReference type="GO" id="GO:0045148">
    <property type="term" value="F:tripeptide aminopeptidase activity"/>
    <property type="evidence" value="ECO:0007669"/>
    <property type="project" value="UniProtKB-EC"/>
</dbReference>
<protein>
    <recommendedName>
        <fullName evidence="7">Peptidase T</fullName>
        <ecNumber evidence="7">3.4.11.4</ecNumber>
    </recommendedName>
    <alternativeName>
        <fullName evidence="7">Aminotripeptidase</fullName>
        <shortName evidence="7">Tripeptidase</shortName>
    </alternativeName>
    <alternativeName>
        <fullName evidence="7">Tripeptide aminopeptidase</fullName>
    </alternativeName>
</protein>
<feature type="binding site" evidence="7">
    <location>
        <position position="174"/>
    </location>
    <ligand>
        <name>Zn(2+)</name>
        <dbReference type="ChEBI" id="CHEBI:29105"/>
        <label>2</label>
    </ligand>
</feature>
<comment type="cofactor">
    <cofactor evidence="7">
        <name>Zn(2+)</name>
        <dbReference type="ChEBI" id="CHEBI:29105"/>
    </cofactor>
    <text evidence="7">Binds 2 Zn(2+) ions per subunit.</text>
</comment>
<dbReference type="HAMAP" id="MF_00550">
    <property type="entry name" value="Aminopeptidase_M20"/>
    <property type="match status" value="1"/>
</dbReference>
<dbReference type="NCBIfam" id="TIGR01882">
    <property type="entry name" value="peptidase-T"/>
    <property type="match status" value="1"/>
</dbReference>
<keyword evidence="10" id="KW-1185">Reference proteome</keyword>
<keyword evidence="7 9" id="KW-0031">Aminopeptidase</keyword>
<dbReference type="PROSITE" id="PS00758">
    <property type="entry name" value="ARGE_DAPE_CPG2_1"/>
    <property type="match status" value="1"/>
</dbReference>
<dbReference type="InterPro" id="IPR010161">
    <property type="entry name" value="Peptidase_M20B"/>
</dbReference>
<evidence type="ECO:0000313" key="10">
    <source>
        <dbReference type="Proteomes" id="UP001203069"/>
    </source>
</evidence>
<comment type="catalytic activity">
    <reaction evidence="7">
        <text>Release of the N-terminal residue from a tripeptide.</text>
        <dbReference type="EC" id="3.4.11.4"/>
    </reaction>
</comment>
<dbReference type="EC" id="3.4.11.4" evidence="7"/>
<feature type="binding site" evidence="7">
    <location>
        <position position="140"/>
    </location>
    <ligand>
        <name>Zn(2+)</name>
        <dbReference type="ChEBI" id="CHEBI:29105"/>
        <label>2</label>
    </ligand>
</feature>
<evidence type="ECO:0000256" key="7">
    <source>
        <dbReference type="HAMAP-Rule" id="MF_00550"/>
    </source>
</evidence>
<dbReference type="SUPFAM" id="SSF55031">
    <property type="entry name" value="Bacterial exopeptidase dimerisation domain"/>
    <property type="match status" value="1"/>
</dbReference>
<dbReference type="Proteomes" id="UP001203069">
    <property type="component" value="Unassembled WGS sequence"/>
</dbReference>
<keyword evidence="2 7" id="KW-0645">Protease</keyword>
<keyword evidence="5 7" id="KW-0862">Zinc</keyword>
<evidence type="ECO:0000256" key="6">
    <source>
        <dbReference type="ARBA" id="ARBA00023049"/>
    </source>
</evidence>
<evidence type="ECO:0000256" key="3">
    <source>
        <dbReference type="ARBA" id="ARBA00022723"/>
    </source>
</evidence>
<feature type="binding site" evidence="7">
    <location>
        <position position="196"/>
    </location>
    <ligand>
        <name>Zn(2+)</name>
        <dbReference type="ChEBI" id="CHEBI:29105"/>
        <label>1</label>
    </ligand>
</feature>
<keyword evidence="6 7" id="KW-0482">Metalloprotease</keyword>
<feature type="domain" description="Peptidase M20 dimerisation" evidence="8">
    <location>
        <begin position="205"/>
        <end position="306"/>
    </location>
</feature>
<evidence type="ECO:0000256" key="4">
    <source>
        <dbReference type="ARBA" id="ARBA00022801"/>
    </source>
</evidence>
<keyword evidence="4 7" id="KW-0378">Hydrolase</keyword>
<dbReference type="PANTHER" id="PTHR42994:SF1">
    <property type="entry name" value="PEPTIDASE T"/>
    <property type="match status" value="1"/>
</dbReference>
<accession>A0ABT0N0P1</accession>
<dbReference type="RefSeq" id="WP_249246494.1">
    <property type="nucleotide sequence ID" value="NZ_JAKPBZ010000116.1"/>
</dbReference>
<comment type="subcellular location">
    <subcellularLocation>
        <location evidence="7">Cytoplasm</location>
    </subcellularLocation>
</comment>
<evidence type="ECO:0000259" key="8">
    <source>
        <dbReference type="Pfam" id="PF07687"/>
    </source>
</evidence>
<keyword evidence="3 7" id="KW-0479">Metal-binding</keyword>
<dbReference type="PIRSF" id="PIRSF037215">
    <property type="entry name" value="Peptidase_M20B"/>
    <property type="match status" value="1"/>
</dbReference>